<comment type="similarity">
    <text evidence="6">Belongs to the ABC-4 integral membrane protein family.</text>
</comment>
<dbReference type="EMBL" id="JAACAK010000051">
    <property type="protein sequence ID" value="NIR74973.1"/>
    <property type="molecule type" value="Genomic_DNA"/>
</dbReference>
<dbReference type="Pfam" id="PF12704">
    <property type="entry name" value="MacB_PCD"/>
    <property type="match status" value="1"/>
</dbReference>
<name>A0AAE5CBU1_9BACT</name>
<reference evidence="10 11" key="1">
    <citation type="submission" date="2020-01" db="EMBL/GenBank/DDBJ databases">
        <title>Genomes assembled from Gulf of Kutch pelagic sediment metagenomes.</title>
        <authorList>
            <person name="Chandrashekar M."/>
            <person name="Mahajan M.S."/>
            <person name="Dave K.J."/>
            <person name="Vatsa P."/>
            <person name="Nathani N.M."/>
        </authorList>
    </citation>
    <scope>NUCLEOTIDE SEQUENCE [LARGE SCALE GENOMIC DNA]</scope>
    <source>
        <strain evidence="10">KS3-K002</strain>
    </source>
</reference>
<dbReference type="PANTHER" id="PTHR30572:SF4">
    <property type="entry name" value="ABC TRANSPORTER PERMEASE YTRF"/>
    <property type="match status" value="1"/>
</dbReference>
<comment type="caution">
    <text evidence="10">The sequence shown here is derived from an EMBL/GenBank/DDBJ whole genome shotgun (WGS) entry which is preliminary data.</text>
</comment>
<evidence type="ECO:0000256" key="3">
    <source>
        <dbReference type="ARBA" id="ARBA00022692"/>
    </source>
</evidence>
<evidence type="ECO:0000256" key="2">
    <source>
        <dbReference type="ARBA" id="ARBA00022475"/>
    </source>
</evidence>
<keyword evidence="3 7" id="KW-0812">Transmembrane</keyword>
<comment type="subcellular location">
    <subcellularLocation>
        <location evidence="1">Cell membrane</location>
        <topology evidence="1">Multi-pass membrane protein</topology>
    </subcellularLocation>
</comment>
<proteinExistence type="inferred from homology"/>
<sequence>MNIRGLQEGIEIALHALRQSKIRTGLTILGVAIGVVVVVAMASVIQGINASFDEVVEAAGPNTYYVTKSYGVEFSTGLEEEDPAWQRRPALQKWYAREIERAATIENAYASADLSWLTMTLKAGNNETRASILAVPPDFMQTDPGDIVAGRFYTQPEEDAGAPIAVIDSATAYDLFAPLDAVGRSFRIGNHAFTVVGVYKAPPNLFASLGGNRVFVPYNTGKKYLLRNVRWISFEDLIWITVVAEPAVRLARSIDEIIGRLRAIRGLEPDEGNNFDVVTQDRMNELWNQLTVALFTVMFALSSVGLMVGGIGVIAVMVVSVTERTREIGVRKALGATRRDILWQFLVEAATLTTLGGAIGLAVGAAISWGVDTFTPVPASIPLWSVFAALLAAGLTGIVFGLFPAVRASRMDPVRALRYE</sequence>
<evidence type="ECO:0000259" key="8">
    <source>
        <dbReference type="Pfam" id="PF02687"/>
    </source>
</evidence>
<keyword evidence="4 7" id="KW-1133">Transmembrane helix</keyword>
<feature type="domain" description="MacB-like periplasmic core" evidence="9">
    <location>
        <begin position="24"/>
        <end position="257"/>
    </location>
</feature>
<evidence type="ECO:0000256" key="5">
    <source>
        <dbReference type="ARBA" id="ARBA00023136"/>
    </source>
</evidence>
<keyword evidence="5 7" id="KW-0472">Membrane</keyword>
<feature type="transmembrane region" description="Helical" evidence="7">
    <location>
        <begin position="292"/>
        <end position="321"/>
    </location>
</feature>
<dbReference type="InterPro" id="IPR025857">
    <property type="entry name" value="MacB_PCD"/>
</dbReference>
<dbReference type="GO" id="GO:0022857">
    <property type="term" value="F:transmembrane transporter activity"/>
    <property type="evidence" value="ECO:0007669"/>
    <property type="project" value="TreeGrafter"/>
</dbReference>
<dbReference type="InterPro" id="IPR003838">
    <property type="entry name" value="ABC3_permease_C"/>
</dbReference>
<gene>
    <name evidence="10" type="ORF">GWO12_07645</name>
</gene>
<feature type="transmembrane region" description="Helical" evidence="7">
    <location>
        <begin position="342"/>
        <end position="369"/>
    </location>
</feature>
<evidence type="ECO:0000313" key="11">
    <source>
        <dbReference type="Proteomes" id="UP000702544"/>
    </source>
</evidence>
<keyword evidence="2" id="KW-1003">Cell membrane</keyword>
<dbReference type="PANTHER" id="PTHR30572">
    <property type="entry name" value="MEMBRANE COMPONENT OF TRANSPORTER-RELATED"/>
    <property type="match status" value="1"/>
</dbReference>
<protein>
    <submittedName>
        <fullName evidence="10">ABC transporter permease</fullName>
    </submittedName>
</protein>
<organism evidence="10 11">
    <name type="scientific">Candidatus Kutchimonas denitrificans</name>
    <dbReference type="NCBI Taxonomy" id="3056748"/>
    <lineage>
        <taxon>Bacteria</taxon>
        <taxon>Pseudomonadati</taxon>
        <taxon>Gemmatimonadota</taxon>
        <taxon>Gemmatimonadia</taxon>
        <taxon>Candidatus Palauibacterales</taxon>
        <taxon>Candidatus Palauibacteraceae</taxon>
        <taxon>Candidatus Kutchimonas</taxon>
    </lineage>
</organism>
<dbReference type="GO" id="GO:0005886">
    <property type="term" value="C:plasma membrane"/>
    <property type="evidence" value="ECO:0007669"/>
    <property type="project" value="UniProtKB-SubCell"/>
</dbReference>
<evidence type="ECO:0000256" key="7">
    <source>
        <dbReference type="SAM" id="Phobius"/>
    </source>
</evidence>
<evidence type="ECO:0000256" key="1">
    <source>
        <dbReference type="ARBA" id="ARBA00004651"/>
    </source>
</evidence>
<dbReference type="AlphaFoldDB" id="A0AAE5CBU1"/>
<evidence type="ECO:0000259" key="9">
    <source>
        <dbReference type="Pfam" id="PF12704"/>
    </source>
</evidence>
<dbReference type="InterPro" id="IPR050250">
    <property type="entry name" value="Macrolide_Exporter_MacB"/>
</dbReference>
<feature type="domain" description="ABC3 transporter permease C-terminal" evidence="8">
    <location>
        <begin position="301"/>
        <end position="413"/>
    </location>
</feature>
<feature type="transmembrane region" description="Helical" evidence="7">
    <location>
        <begin position="381"/>
        <end position="403"/>
    </location>
</feature>
<evidence type="ECO:0000256" key="6">
    <source>
        <dbReference type="ARBA" id="ARBA00038076"/>
    </source>
</evidence>
<dbReference type="Pfam" id="PF02687">
    <property type="entry name" value="FtsX"/>
    <property type="match status" value="1"/>
</dbReference>
<dbReference type="Proteomes" id="UP000702544">
    <property type="component" value="Unassembled WGS sequence"/>
</dbReference>
<accession>A0AAE5CBU1</accession>
<feature type="transmembrane region" description="Helical" evidence="7">
    <location>
        <begin position="26"/>
        <end position="45"/>
    </location>
</feature>
<evidence type="ECO:0000256" key="4">
    <source>
        <dbReference type="ARBA" id="ARBA00022989"/>
    </source>
</evidence>
<evidence type="ECO:0000313" key="10">
    <source>
        <dbReference type="EMBL" id="NIR74973.1"/>
    </source>
</evidence>